<proteinExistence type="predicted"/>
<sequence>MVLRATDMSHGYQQSREERYTAELVNQSGETLQNFAVDVKRSRNGKRVELSIRDSIPAALLGKGSYLRLSYPLSANGSAVLLQQPNLRGDGEAVSFQSGQTALAVSGVRYQYDAMSQVFRTGLACLLYRSVEEREDGKYTANLYLTPQNSAFLGRMPEELSLAREQLSGLKKLGDTDPGSDGVEVLYRYTTQFQATEAAGARDGLELQCQLRLLYPTQIRITESDKTEMTQDVSQEFTTEAQTTTQAETAQASTVRTTAAQSETVTETETGRRAESQSSTMQRESSKETRTATATETQTVRARPDPTESAAAETTEESGSEAESSTETETKKRSVRYITKPGGTRHRGGRQETSASDTLPERPTENPTKPEESSSSAPATQESTRESTVAPTRESTTGRETETTAPTAAPTTAAPTKTAPTETSWDDTWDLPPNPNDNWHGGWNDGWYHGNTGTDWLP</sequence>
<organism evidence="2 3">
    <name type="scientific">Stomatobaculum longum</name>
    <dbReference type="NCBI Taxonomy" id="796942"/>
    <lineage>
        <taxon>Bacteria</taxon>
        <taxon>Bacillati</taxon>
        <taxon>Bacillota</taxon>
        <taxon>Clostridia</taxon>
        <taxon>Lachnospirales</taxon>
        <taxon>Lachnospiraceae</taxon>
        <taxon>Stomatobaculum</taxon>
    </lineage>
</organism>
<feature type="compositionally biased region" description="Polar residues" evidence="1">
    <location>
        <begin position="373"/>
        <end position="390"/>
    </location>
</feature>
<name>A0AA36Y546_9FIRM</name>
<feature type="compositionally biased region" description="Low complexity" evidence="1">
    <location>
        <begin position="235"/>
        <end position="252"/>
    </location>
</feature>
<gene>
    <name evidence="2" type="ORF">HMPREF9623_00674</name>
</gene>
<evidence type="ECO:0000313" key="3">
    <source>
        <dbReference type="Proteomes" id="UP000018466"/>
    </source>
</evidence>
<keyword evidence="3" id="KW-1185">Reference proteome</keyword>
<evidence type="ECO:0000256" key="1">
    <source>
        <dbReference type="SAM" id="MobiDB-lite"/>
    </source>
</evidence>
<dbReference type="AlphaFoldDB" id="A0AA36Y546"/>
<feature type="compositionally biased region" description="Polar residues" evidence="1">
    <location>
        <begin position="253"/>
        <end position="268"/>
    </location>
</feature>
<dbReference type="EMBL" id="AGEL01000006">
    <property type="protein sequence ID" value="EHO17075.1"/>
    <property type="molecule type" value="Genomic_DNA"/>
</dbReference>
<evidence type="ECO:0000313" key="2">
    <source>
        <dbReference type="EMBL" id="EHO17075.1"/>
    </source>
</evidence>
<feature type="compositionally biased region" description="Low complexity" evidence="1">
    <location>
        <begin position="403"/>
        <end position="423"/>
    </location>
</feature>
<feature type="compositionally biased region" description="Acidic residues" evidence="1">
    <location>
        <begin position="314"/>
        <end position="326"/>
    </location>
</feature>
<feature type="region of interest" description="Disordered" evidence="1">
    <location>
        <begin position="226"/>
        <end position="438"/>
    </location>
</feature>
<feature type="compositionally biased region" description="Low complexity" evidence="1">
    <location>
        <begin position="291"/>
        <end position="313"/>
    </location>
</feature>
<dbReference type="Proteomes" id="UP000018466">
    <property type="component" value="Unassembled WGS sequence"/>
</dbReference>
<comment type="caution">
    <text evidence="2">The sequence shown here is derived from an EMBL/GenBank/DDBJ whole genome shotgun (WGS) entry which is preliminary data.</text>
</comment>
<reference evidence="2 3" key="1">
    <citation type="submission" date="2011-10" db="EMBL/GenBank/DDBJ databases">
        <title>The Genome Sequence of Lachnospiraceae bacterium ACC2.</title>
        <authorList>
            <consortium name="The Broad Institute Genome Sequencing Platform"/>
            <person name="Earl A."/>
            <person name="Ward D."/>
            <person name="Feldgarden M."/>
            <person name="Gevers D."/>
            <person name="Sizova M."/>
            <person name="Hazen A."/>
            <person name="Epstein S."/>
            <person name="Young S.K."/>
            <person name="Zeng Q."/>
            <person name="Gargeya S."/>
            <person name="Fitzgerald M."/>
            <person name="Haas B."/>
            <person name="Abouelleil A."/>
            <person name="Alvarado L."/>
            <person name="Arachchi H.M."/>
            <person name="Berlin A."/>
            <person name="Brown A."/>
            <person name="Chapman S.B."/>
            <person name="Chen Z."/>
            <person name="Dunbar C."/>
            <person name="Freedman E."/>
            <person name="Gearin G."/>
            <person name="Goldberg J."/>
            <person name="Griggs A."/>
            <person name="Gujja S."/>
            <person name="Heiman D."/>
            <person name="Howarth C."/>
            <person name="Larson L."/>
            <person name="Lui A."/>
            <person name="MacDonald P.J.P."/>
            <person name="Montmayeur A."/>
            <person name="Murphy C."/>
            <person name="Neiman D."/>
            <person name="Pearson M."/>
            <person name="Priest M."/>
            <person name="Roberts A."/>
            <person name="Saif S."/>
            <person name="Shea T."/>
            <person name="Shenoy N."/>
            <person name="Sisk P."/>
            <person name="Stolte C."/>
            <person name="Sykes S."/>
            <person name="Wortman J."/>
            <person name="Nusbaum C."/>
            <person name="Birren B."/>
        </authorList>
    </citation>
    <scope>NUCLEOTIDE SEQUENCE [LARGE SCALE GENOMIC DNA]</scope>
    <source>
        <strain evidence="2 3">ACC2</strain>
    </source>
</reference>
<protein>
    <submittedName>
        <fullName evidence="2">Uncharacterized protein</fullName>
    </submittedName>
</protein>
<accession>A0AA36Y546</accession>
<feature type="compositionally biased region" description="Basic and acidic residues" evidence="1">
    <location>
        <begin position="359"/>
        <end position="372"/>
    </location>
</feature>